<dbReference type="PANTHER" id="PTHR32332">
    <property type="entry name" value="2-NITROPROPANE DIOXYGENASE"/>
    <property type="match status" value="1"/>
</dbReference>
<reference evidence="4 5" key="1">
    <citation type="submission" date="2013-03" db="EMBL/GenBank/DDBJ databases">
        <title>The Genome Sequence of Phialophora europaea CBS 101466.</title>
        <authorList>
            <consortium name="The Broad Institute Genomics Platform"/>
            <person name="Cuomo C."/>
            <person name="de Hoog S."/>
            <person name="Gorbushina A."/>
            <person name="Walker B."/>
            <person name="Young S.K."/>
            <person name="Zeng Q."/>
            <person name="Gargeya S."/>
            <person name="Fitzgerald M."/>
            <person name="Haas B."/>
            <person name="Abouelleil A."/>
            <person name="Allen A.W."/>
            <person name="Alvarado L."/>
            <person name="Arachchi H.M."/>
            <person name="Berlin A.M."/>
            <person name="Chapman S.B."/>
            <person name="Gainer-Dewar J."/>
            <person name="Goldberg J."/>
            <person name="Griggs A."/>
            <person name="Gujja S."/>
            <person name="Hansen M."/>
            <person name="Howarth C."/>
            <person name="Imamovic A."/>
            <person name="Ireland A."/>
            <person name="Larimer J."/>
            <person name="McCowan C."/>
            <person name="Murphy C."/>
            <person name="Pearson M."/>
            <person name="Poon T.W."/>
            <person name="Priest M."/>
            <person name="Roberts A."/>
            <person name="Saif S."/>
            <person name="Shea T."/>
            <person name="Sisk P."/>
            <person name="Sykes S."/>
            <person name="Wortman J."/>
            <person name="Nusbaum C."/>
            <person name="Birren B."/>
        </authorList>
    </citation>
    <scope>NUCLEOTIDE SEQUENCE [LARGE SCALE GENOMIC DNA]</scope>
    <source>
        <strain evidence="4 5">CBS 101466</strain>
    </source>
</reference>
<gene>
    <name evidence="4" type="ORF">HMPREF1541_09267</name>
</gene>
<evidence type="ECO:0000313" key="5">
    <source>
        <dbReference type="Proteomes" id="UP000030752"/>
    </source>
</evidence>
<accession>W2S9P4</accession>
<organism evidence="4 5">
    <name type="scientific">Cyphellophora europaea (strain CBS 101466)</name>
    <name type="common">Phialophora europaea</name>
    <dbReference type="NCBI Taxonomy" id="1220924"/>
    <lineage>
        <taxon>Eukaryota</taxon>
        <taxon>Fungi</taxon>
        <taxon>Dikarya</taxon>
        <taxon>Ascomycota</taxon>
        <taxon>Pezizomycotina</taxon>
        <taxon>Eurotiomycetes</taxon>
        <taxon>Chaetothyriomycetidae</taxon>
        <taxon>Chaetothyriales</taxon>
        <taxon>Cyphellophoraceae</taxon>
        <taxon>Cyphellophora</taxon>
    </lineage>
</organism>
<evidence type="ECO:0000256" key="2">
    <source>
        <dbReference type="ARBA" id="ARBA00022643"/>
    </source>
</evidence>
<dbReference type="Proteomes" id="UP000030752">
    <property type="component" value="Unassembled WGS sequence"/>
</dbReference>
<keyword evidence="1" id="KW-0285">Flavoprotein</keyword>
<dbReference type="GeneID" id="19976606"/>
<evidence type="ECO:0000313" key="4">
    <source>
        <dbReference type="EMBL" id="ETN45436.1"/>
    </source>
</evidence>
<keyword evidence="5" id="KW-1185">Reference proteome</keyword>
<dbReference type="InterPro" id="IPR013785">
    <property type="entry name" value="Aldolase_TIM"/>
</dbReference>
<dbReference type="InParanoid" id="W2S9P4"/>
<dbReference type="SUPFAM" id="SSF51412">
    <property type="entry name" value="Inosine monophosphate dehydrogenase (IMPDH)"/>
    <property type="match status" value="1"/>
</dbReference>
<dbReference type="EMBL" id="KB822712">
    <property type="protein sequence ID" value="ETN45436.1"/>
    <property type="molecule type" value="Genomic_DNA"/>
</dbReference>
<dbReference type="Gene3D" id="3.20.20.70">
    <property type="entry name" value="Aldolase class I"/>
    <property type="match status" value="1"/>
</dbReference>
<evidence type="ECO:0000256" key="1">
    <source>
        <dbReference type="ARBA" id="ARBA00022630"/>
    </source>
</evidence>
<dbReference type="eggNOG" id="ENOG502QTWN">
    <property type="taxonomic scope" value="Eukaryota"/>
</dbReference>
<dbReference type="InterPro" id="IPR004136">
    <property type="entry name" value="NMO"/>
</dbReference>
<dbReference type="OrthoDB" id="10265891at2759"/>
<dbReference type="Pfam" id="PF03060">
    <property type="entry name" value="NMO"/>
    <property type="match status" value="1"/>
</dbReference>
<keyword evidence="2" id="KW-0288">FMN</keyword>
<evidence type="ECO:0000256" key="3">
    <source>
        <dbReference type="ARBA" id="ARBA00023002"/>
    </source>
</evidence>
<dbReference type="PANTHER" id="PTHR32332:SF31">
    <property type="entry name" value="2-NITROPROPANE DIOXYGENASE FAMILY, PUTATIVE (AFU_ORTHOLOGUE AFUA_2G09850)-RELATED"/>
    <property type="match status" value="1"/>
</dbReference>
<dbReference type="RefSeq" id="XP_008712164.1">
    <property type="nucleotide sequence ID" value="XM_008713942.1"/>
</dbReference>
<protein>
    <submittedName>
        <fullName evidence="4">Uncharacterized protein</fullName>
    </submittedName>
</protein>
<name>W2S9P4_CYPE1</name>
<keyword evidence="3" id="KW-0560">Oxidoreductase</keyword>
<proteinExistence type="predicted"/>
<dbReference type="GO" id="GO:0018580">
    <property type="term" value="F:nitronate monooxygenase activity"/>
    <property type="evidence" value="ECO:0007669"/>
    <property type="project" value="InterPro"/>
</dbReference>
<dbReference type="HOGENOM" id="CLU_038732_2_0_1"/>
<dbReference type="CDD" id="cd04730">
    <property type="entry name" value="NPD_like"/>
    <property type="match status" value="1"/>
</dbReference>
<sequence>MSSPQQIKTSVTDLFKISHPIMLAGMGNVSGPKLVAAVTNAGGLGVFGGNMYTPQMLRDGIAELKSYLVDKDAPFGVDLLLPKIGGTARKTNYDYNKGNLDELIDIIIESGAKLFVSAIGIAPKAVIDKLHRNGVFYMNMVGHPKHVQKCLEVGADLICAQGGEGGGHTGDVPLSILIPEVVRLCAKARSPLTGQPVQVVAAGGISNGETLAASLMMGAAGVWVGTRFVLSEESNASKAHKESVRSAGFDDTIRTIIFSGRPLRVRNNPYIEDWETNRLPEMKDLTSRGILPAHHDLDTAKELTEEMMDHALHPFLMGKVAATVNELKSAKAIVDEIVDVAAQRLNVGKDLLLQRSKL</sequence>
<dbReference type="VEuPathDB" id="FungiDB:HMPREF1541_09267"/>
<dbReference type="STRING" id="1220924.W2S9P4"/>
<dbReference type="AlphaFoldDB" id="W2S9P4"/>